<protein>
    <submittedName>
        <fullName evidence="1">Uncharacterized protein</fullName>
    </submittedName>
</protein>
<accession>A0A976RQU9</accession>
<dbReference type="Proteomes" id="UP000831181">
    <property type="component" value="Plasmid p1unnamed"/>
</dbReference>
<keyword evidence="2" id="KW-1185">Reference proteome</keyword>
<dbReference type="AlphaFoldDB" id="A0A976RQU9"/>
<name>A0A976RQU9_9LACO</name>
<geneLocation type="plasmid" evidence="1 2">
    <name>p1unnamed</name>
</geneLocation>
<dbReference type="RefSeq" id="WP_260116019.1">
    <property type="nucleotide sequence ID" value="NZ_CP093360.1"/>
</dbReference>
<proteinExistence type="predicted"/>
<dbReference type="EMBL" id="CP093360">
    <property type="protein sequence ID" value="UQS86210.1"/>
    <property type="molecule type" value="Genomic_DNA"/>
</dbReference>
<evidence type="ECO:0000313" key="2">
    <source>
        <dbReference type="Proteomes" id="UP000831181"/>
    </source>
</evidence>
<gene>
    <name evidence="1" type="ORF">MOO44_00795</name>
</gene>
<sequence>MLNNQVYMLQFISEIYGPRDFVAINEIDRDVIIGDAASTWRLPVIDVQVAEPHELLKVILAAINHGYRLVVTSHNTNFAVSSCEVIDWTIKLLERRYYMSKARVID</sequence>
<organism evidence="1 2">
    <name type="scientific">Nicoliella spurrieriana</name>
    <dbReference type="NCBI Taxonomy" id="2925830"/>
    <lineage>
        <taxon>Bacteria</taxon>
        <taxon>Bacillati</taxon>
        <taxon>Bacillota</taxon>
        <taxon>Bacilli</taxon>
        <taxon>Lactobacillales</taxon>
        <taxon>Lactobacillaceae</taxon>
        <taxon>Nicoliella</taxon>
    </lineage>
</organism>
<reference evidence="1" key="1">
    <citation type="journal article" date="2022" name="Int. J. Syst. Evol. Microbiol.">
        <title>Apilactobacillus apisilvae sp. nov., Nicolia spurrieriana gen. nov. sp. nov., Bombilactobacillus folatiphilus sp. nov. and Bombilactobacillus thymidiniphilus sp. nov., four new lactic acid bacterial isolates from stingless bees Tetragonula carbonaria and Austroplebeia australis.</title>
        <authorList>
            <person name="Oliphant S.A."/>
            <person name="Watson-Haigh N.S."/>
            <person name="Sumby K.M."/>
            <person name="Gardner J."/>
            <person name="Groom S."/>
            <person name="Jiranek V."/>
        </authorList>
    </citation>
    <scope>NUCLEOTIDE SEQUENCE</scope>
    <source>
        <strain evidence="1">SGEP1_A5</strain>
    </source>
</reference>
<keyword evidence="1" id="KW-0614">Plasmid</keyword>
<evidence type="ECO:0000313" key="1">
    <source>
        <dbReference type="EMBL" id="UQS86210.1"/>
    </source>
</evidence>
<dbReference type="KEGG" id="lbe:MOO44_00795"/>